<evidence type="ECO:0000259" key="1">
    <source>
        <dbReference type="Pfam" id="PF13614"/>
    </source>
</evidence>
<organism evidence="2 3">
    <name type="scientific">Sphaerisporangium melleum</name>
    <dbReference type="NCBI Taxonomy" id="321316"/>
    <lineage>
        <taxon>Bacteria</taxon>
        <taxon>Bacillati</taxon>
        <taxon>Actinomycetota</taxon>
        <taxon>Actinomycetes</taxon>
        <taxon>Streptosporangiales</taxon>
        <taxon>Streptosporangiaceae</taxon>
        <taxon>Sphaerisporangium</taxon>
    </lineage>
</organism>
<dbReference type="EMBL" id="BMNT01000001">
    <property type="protein sequence ID" value="GGK63291.1"/>
    <property type="molecule type" value="Genomic_DNA"/>
</dbReference>
<proteinExistence type="predicted"/>
<dbReference type="InterPro" id="IPR050678">
    <property type="entry name" value="DNA_Partitioning_ATPase"/>
</dbReference>
<protein>
    <submittedName>
        <fullName evidence="2">CDP-3, 6-dideoxy-D-glycero-L-glycero-4-hexulose-4-reductase</fullName>
    </submittedName>
</protein>
<dbReference type="PANTHER" id="PTHR13696">
    <property type="entry name" value="P-LOOP CONTAINING NUCLEOSIDE TRIPHOSPHATE HYDROLASE"/>
    <property type="match status" value="1"/>
</dbReference>
<dbReference type="PANTHER" id="PTHR13696:SF52">
    <property type="entry name" value="PARA FAMILY PROTEIN CT_582"/>
    <property type="match status" value="1"/>
</dbReference>
<reference evidence="2" key="2">
    <citation type="submission" date="2020-09" db="EMBL/GenBank/DDBJ databases">
        <authorList>
            <person name="Sun Q."/>
            <person name="Ohkuma M."/>
        </authorList>
    </citation>
    <scope>NUCLEOTIDE SEQUENCE</scope>
    <source>
        <strain evidence="2">JCM 13064</strain>
    </source>
</reference>
<dbReference type="Proteomes" id="UP000645217">
    <property type="component" value="Unassembled WGS sequence"/>
</dbReference>
<sequence>MTHTVVMHSHRGGTGKSTMLANMALLMAAEGRRVALIDTDIQSPALDVLFRLPHGECSLTDYLMGSCEIEDATHQVSPEGVYLVPARTDASSLGQIMTRGYDVGLLPEAFSRLGDLYDLDVLLVDTHAGLNNETVTSMASADVLATALRVDRVDLAGADEIVPLAWQLACRRALVISMAPEGADAEQARKRAERVYGAPTVGVLPYVAELAALGGNQIFAEAHPGHPLMAEFREIISALV</sequence>
<keyword evidence="3" id="KW-1185">Reference proteome</keyword>
<dbReference type="Gene3D" id="3.40.50.300">
    <property type="entry name" value="P-loop containing nucleotide triphosphate hydrolases"/>
    <property type="match status" value="1"/>
</dbReference>
<evidence type="ECO:0000313" key="2">
    <source>
        <dbReference type="EMBL" id="GGK63291.1"/>
    </source>
</evidence>
<dbReference type="Pfam" id="PF13614">
    <property type="entry name" value="AAA_31"/>
    <property type="match status" value="1"/>
</dbReference>
<gene>
    <name evidence="2" type="ORF">GCM10007964_02990</name>
</gene>
<comment type="caution">
    <text evidence="2">The sequence shown here is derived from an EMBL/GenBank/DDBJ whole genome shotgun (WGS) entry which is preliminary data.</text>
</comment>
<dbReference type="InterPro" id="IPR027417">
    <property type="entry name" value="P-loop_NTPase"/>
</dbReference>
<dbReference type="InterPro" id="IPR025669">
    <property type="entry name" value="AAA_dom"/>
</dbReference>
<evidence type="ECO:0000313" key="3">
    <source>
        <dbReference type="Proteomes" id="UP000645217"/>
    </source>
</evidence>
<accession>A0A917QQ35</accession>
<dbReference type="SUPFAM" id="SSF52540">
    <property type="entry name" value="P-loop containing nucleoside triphosphate hydrolases"/>
    <property type="match status" value="1"/>
</dbReference>
<dbReference type="RefSeq" id="WP_189161068.1">
    <property type="nucleotide sequence ID" value="NZ_BMNT01000001.1"/>
</dbReference>
<reference evidence="2" key="1">
    <citation type="journal article" date="2014" name="Int. J. Syst. Evol. Microbiol.">
        <title>Complete genome sequence of Corynebacterium casei LMG S-19264T (=DSM 44701T), isolated from a smear-ripened cheese.</title>
        <authorList>
            <consortium name="US DOE Joint Genome Institute (JGI-PGF)"/>
            <person name="Walter F."/>
            <person name="Albersmeier A."/>
            <person name="Kalinowski J."/>
            <person name="Ruckert C."/>
        </authorList>
    </citation>
    <scope>NUCLEOTIDE SEQUENCE</scope>
    <source>
        <strain evidence="2">JCM 13064</strain>
    </source>
</reference>
<dbReference type="AlphaFoldDB" id="A0A917QQ35"/>
<feature type="domain" description="AAA" evidence="1">
    <location>
        <begin position="4"/>
        <end position="162"/>
    </location>
</feature>
<name>A0A917QQ35_9ACTN</name>